<dbReference type="Gene3D" id="3.10.180.10">
    <property type="entry name" value="2,3-Dihydroxybiphenyl 1,2-Dioxygenase, domain 1"/>
    <property type="match status" value="1"/>
</dbReference>
<keyword evidence="2" id="KW-1185">Reference proteome</keyword>
<gene>
    <name evidence="1" type="ORF">CACET_c30820</name>
</gene>
<sequence>MIGVEIDMVVSDSLKALKLYENIFDIEPIEVTSFPEGENEVIFSLYGVHFHMLDENPEFQMKAPTMDDPKSIWFNIMVPDIEETFSKAIKAGCKVIQAITEIPDYGVANAIFLDSFGYMWMVHQVYKKLSFEERTRLWEEKKGSI</sequence>
<protein>
    <submittedName>
        <fullName evidence="1">Uncharacterized protein</fullName>
    </submittedName>
</protein>
<dbReference type="InterPro" id="IPR037523">
    <property type="entry name" value="VOC_core"/>
</dbReference>
<dbReference type="SUPFAM" id="SSF54593">
    <property type="entry name" value="Glyoxalase/Bleomycin resistance protein/Dihydroxybiphenyl dioxygenase"/>
    <property type="match status" value="1"/>
</dbReference>
<dbReference type="OrthoDB" id="2156128at2"/>
<name>A0A0D8IB98_9CLOT</name>
<dbReference type="EMBL" id="CP009687">
    <property type="protein sequence ID" value="AKL96526.1"/>
    <property type="molecule type" value="Genomic_DNA"/>
</dbReference>
<dbReference type="PROSITE" id="PS51819">
    <property type="entry name" value="VOC"/>
    <property type="match status" value="1"/>
</dbReference>
<dbReference type="Proteomes" id="UP000035704">
    <property type="component" value="Chromosome"/>
</dbReference>
<dbReference type="AlphaFoldDB" id="A0A0D8IB98"/>
<dbReference type="RefSeq" id="WP_044824444.1">
    <property type="nucleotide sequence ID" value="NZ_CP009687.1"/>
</dbReference>
<evidence type="ECO:0000313" key="1">
    <source>
        <dbReference type="EMBL" id="AKL96526.1"/>
    </source>
</evidence>
<organism evidence="1 2">
    <name type="scientific">Clostridium aceticum</name>
    <dbReference type="NCBI Taxonomy" id="84022"/>
    <lineage>
        <taxon>Bacteria</taxon>
        <taxon>Bacillati</taxon>
        <taxon>Bacillota</taxon>
        <taxon>Clostridia</taxon>
        <taxon>Eubacteriales</taxon>
        <taxon>Clostridiaceae</taxon>
        <taxon>Clostridium</taxon>
    </lineage>
</organism>
<dbReference type="InterPro" id="IPR004360">
    <property type="entry name" value="Glyas_Fos-R_dOase_dom"/>
</dbReference>
<dbReference type="InterPro" id="IPR029068">
    <property type="entry name" value="Glyas_Bleomycin-R_OHBP_Dase"/>
</dbReference>
<dbReference type="STRING" id="84022.CACET_c30820"/>
<dbReference type="Pfam" id="PF00903">
    <property type="entry name" value="Glyoxalase"/>
    <property type="match status" value="1"/>
</dbReference>
<dbReference type="PATRIC" id="fig|84022.5.peg.3783"/>
<proteinExistence type="predicted"/>
<dbReference type="KEGG" id="cace:CACET_c30820"/>
<accession>A0A0D8IB98</accession>
<reference evidence="1 2" key="1">
    <citation type="submission" date="2014-10" db="EMBL/GenBank/DDBJ databases">
        <title>Genome sequence of Clostridium aceticum DSM 1496.</title>
        <authorList>
            <person name="Poehlein A."/>
            <person name="Schiel-Bengelsdorf B."/>
            <person name="Gottschalk G."/>
            <person name="Duerre P."/>
            <person name="Daniel R."/>
        </authorList>
    </citation>
    <scope>NUCLEOTIDE SEQUENCE [LARGE SCALE GENOMIC DNA]</scope>
    <source>
        <strain evidence="1 2">DSM 1496</strain>
    </source>
</reference>
<evidence type="ECO:0000313" key="2">
    <source>
        <dbReference type="Proteomes" id="UP000035704"/>
    </source>
</evidence>